<keyword evidence="2" id="KW-1185">Reference proteome</keyword>
<accession>A0A7W9PSB3</accession>
<name>A0A7W9PSB3_9ACTN</name>
<dbReference type="Gene3D" id="3.40.50.1240">
    <property type="entry name" value="Phosphoglycerate mutase-like"/>
    <property type="match status" value="1"/>
</dbReference>
<evidence type="ECO:0000313" key="2">
    <source>
        <dbReference type="Proteomes" id="UP000585836"/>
    </source>
</evidence>
<dbReference type="RefSeq" id="WP_225817338.1">
    <property type="nucleotide sequence ID" value="NZ_BAAAWF010000101.1"/>
</dbReference>
<reference evidence="1 2" key="1">
    <citation type="submission" date="2020-08" db="EMBL/GenBank/DDBJ databases">
        <title>Genomic Encyclopedia of Type Strains, Phase III (KMG-III): the genomes of soil and plant-associated and newly described type strains.</title>
        <authorList>
            <person name="Whitman W."/>
        </authorList>
    </citation>
    <scope>NUCLEOTIDE SEQUENCE [LARGE SCALE GENOMIC DNA]</scope>
    <source>
        <strain evidence="1 2">CECT 3313</strain>
    </source>
</reference>
<comment type="caution">
    <text evidence="1">The sequence shown here is derived from an EMBL/GenBank/DDBJ whole genome shotgun (WGS) entry which is preliminary data.</text>
</comment>
<dbReference type="Pfam" id="PF00300">
    <property type="entry name" value="His_Phos_1"/>
    <property type="match status" value="1"/>
</dbReference>
<proteinExistence type="predicted"/>
<dbReference type="Proteomes" id="UP000585836">
    <property type="component" value="Unassembled WGS sequence"/>
</dbReference>
<sequence length="218" mass="23703">MRVRLTMLCATATEGSRDQVFGDGALSEHDRHELAAARAALPPYARAVRTPSVRCAQLAEALAVEATPESALRDLDYGAWDGRPLEEIAAEDPYGLSSWLTDPDAAPHGGESVRELCRRTATWLDMLRGDTGSVLAITESTVVRAALVHVLSAPARAFWHLDVPSFSAVTLTMRDGGWNARFGRLEVPQQRPPADGSPHVAVLTIRSTRRHMCLTSRP</sequence>
<organism evidence="1 2">
    <name type="scientific">Streptomyces echinatus</name>
    <dbReference type="NCBI Taxonomy" id="67293"/>
    <lineage>
        <taxon>Bacteria</taxon>
        <taxon>Bacillati</taxon>
        <taxon>Actinomycetota</taxon>
        <taxon>Actinomycetes</taxon>
        <taxon>Kitasatosporales</taxon>
        <taxon>Streptomycetaceae</taxon>
        <taxon>Streptomyces</taxon>
    </lineage>
</organism>
<dbReference type="InterPro" id="IPR029033">
    <property type="entry name" value="His_PPase_superfam"/>
</dbReference>
<protein>
    <submittedName>
        <fullName evidence="1">Broad specificity phosphatase PhoE</fullName>
    </submittedName>
</protein>
<dbReference type="AlphaFoldDB" id="A0A7W9PSB3"/>
<dbReference type="EMBL" id="JACHJK010000003">
    <property type="protein sequence ID" value="MBB5926784.1"/>
    <property type="molecule type" value="Genomic_DNA"/>
</dbReference>
<evidence type="ECO:0000313" key="1">
    <source>
        <dbReference type="EMBL" id="MBB5926784.1"/>
    </source>
</evidence>
<dbReference type="InterPro" id="IPR013078">
    <property type="entry name" value="His_Pase_superF_clade-1"/>
</dbReference>
<gene>
    <name evidence="1" type="ORF">FHS34_002240</name>
</gene>
<dbReference type="SUPFAM" id="SSF53254">
    <property type="entry name" value="Phosphoglycerate mutase-like"/>
    <property type="match status" value="1"/>
</dbReference>